<gene>
    <name evidence="1" type="ORF">SAMN02745181_0509</name>
</gene>
<dbReference type="STRING" id="1123071.SAMN02745181_0509"/>
<organism evidence="1 2">
    <name type="scientific">Rubritalea squalenifaciens DSM 18772</name>
    <dbReference type="NCBI Taxonomy" id="1123071"/>
    <lineage>
        <taxon>Bacteria</taxon>
        <taxon>Pseudomonadati</taxon>
        <taxon>Verrucomicrobiota</taxon>
        <taxon>Verrucomicrobiia</taxon>
        <taxon>Verrucomicrobiales</taxon>
        <taxon>Rubritaleaceae</taxon>
        <taxon>Rubritalea</taxon>
    </lineage>
</organism>
<dbReference type="InParanoid" id="A0A1M6CL66"/>
<reference evidence="1 2" key="1">
    <citation type="submission" date="2016-11" db="EMBL/GenBank/DDBJ databases">
        <authorList>
            <person name="Jaros S."/>
            <person name="Januszkiewicz K."/>
            <person name="Wedrychowicz H."/>
        </authorList>
    </citation>
    <scope>NUCLEOTIDE SEQUENCE [LARGE SCALE GENOMIC DNA]</scope>
    <source>
        <strain evidence="1 2">DSM 18772</strain>
    </source>
</reference>
<keyword evidence="2" id="KW-1185">Reference proteome</keyword>
<dbReference type="Proteomes" id="UP000184510">
    <property type="component" value="Unassembled WGS sequence"/>
</dbReference>
<proteinExistence type="predicted"/>
<protein>
    <submittedName>
        <fullName evidence="1">Uncharacterized protein</fullName>
    </submittedName>
</protein>
<evidence type="ECO:0000313" key="2">
    <source>
        <dbReference type="Proteomes" id="UP000184510"/>
    </source>
</evidence>
<dbReference type="EMBL" id="FQYR01000002">
    <property type="protein sequence ID" value="SHI61775.1"/>
    <property type="molecule type" value="Genomic_DNA"/>
</dbReference>
<dbReference type="AlphaFoldDB" id="A0A1M6CL66"/>
<sequence>MALTFALENTMILKRMRLPILLLCTVALSSCGYQYETQEVRLSRGEMFKGRKLTKVTELGVHLARPPYGSTFFSSTGGRKHMNHSHSLGNNTHMRIISLFPDEQQALLEFSWLDSVGIFTMPAF</sequence>
<accession>A0A1M6CL66</accession>
<name>A0A1M6CL66_9BACT</name>
<evidence type="ECO:0000313" key="1">
    <source>
        <dbReference type="EMBL" id="SHI61775.1"/>
    </source>
</evidence>